<evidence type="ECO:0000313" key="3">
    <source>
        <dbReference type="Proteomes" id="UP000001302"/>
    </source>
</evidence>
<evidence type="ECO:0000313" key="2">
    <source>
        <dbReference type="EMBL" id="ADM08862.1"/>
    </source>
</evidence>
<name>E0TE41_PARBH</name>
<evidence type="ECO:0008006" key="4">
    <source>
        <dbReference type="Google" id="ProtNLM"/>
    </source>
</evidence>
<dbReference type="EMBL" id="CP002156">
    <property type="protein sequence ID" value="ADM08862.1"/>
    <property type="molecule type" value="Genomic_DNA"/>
</dbReference>
<reference evidence="2 3" key="2">
    <citation type="journal article" date="2011" name="J. Bacteriol.">
        <title>Complete genome sequence of strain HTCC2503T of Parvularcula bermudensis, the type species of the order "Parvularculales" in the class Alphaproteobacteria.</title>
        <authorList>
            <person name="Oh H.M."/>
            <person name="Kang I."/>
            <person name="Vergin K.L."/>
            <person name="Kang D."/>
            <person name="Rhee K.H."/>
            <person name="Giovannoni S.J."/>
            <person name="Cho J.C."/>
        </authorList>
    </citation>
    <scope>NUCLEOTIDE SEQUENCE [LARGE SCALE GENOMIC DNA]</scope>
    <source>
        <strain evidence="3">ATCC BAA-594 / HTCC2503 / KCTC 12087</strain>
    </source>
</reference>
<feature type="region of interest" description="Disordered" evidence="1">
    <location>
        <begin position="13"/>
        <end position="78"/>
    </location>
</feature>
<keyword evidence="3" id="KW-1185">Reference proteome</keyword>
<dbReference type="InterPro" id="IPR025227">
    <property type="entry name" value="DUF4169"/>
</dbReference>
<sequence>MSGDLINLRLARKRKARAEKERQAAANRATHGRSKADRQFGAADREKQSQRHEGHRLTDPEVRPSPVGIDGKEPRSDD</sequence>
<organism evidence="2 3">
    <name type="scientific">Parvularcula bermudensis (strain ATCC BAA-594 / HTCC2503 / KCTC 12087)</name>
    <dbReference type="NCBI Taxonomy" id="314260"/>
    <lineage>
        <taxon>Bacteria</taxon>
        <taxon>Pseudomonadati</taxon>
        <taxon>Pseudomonadota</taxon>
        <taxon>Alphaproteobacteria</taxon>
        <taxon>Parvularculales</taxon>
        <taxon>Parvularculaceae</taxon>
        <taxon>Parvularcula</taxon>
    </lineage>
</organism>
<gene>
    <name evidence="2" type="ordered locus">PB2503_03937</name>
</gene>
<dbReference type="Pfam" id="PF13770">
    <property type="entry name" value="DUF4169"/>
    <property type="match status" value="1"/>
</dbReference>
<dbReference type="KEGG" id="pbr:PB2503_03937"/>
<dbReference type="RefSeq" id="WP_013299836.1">
    <property type="nucleotide sequence ID" value="NC_014414.1"/>
</dbReference>
<dbReference type="HOGENOM" id="CLU_187649_3_0_5"/>
<accession>E0TE41</accession>
<reference evidence="3" key="1">
    <citation type="submission" date="2010-08" db="EMBL/GenBank/DDBJ databases">
        <title>Genome sequence of Parvularcula bermudensis HTCC2503.</title>
        <authorList>
            <person name="Kang D.-M."/>
            <person name="Oh H.-M."/>
            <person name="Cho J.-C."/>
        </authorList>
    </citation>
    <scope>NUCLEOTIDE SEQUENCE [LARGE SCALE GENOMIC DNA]</scope>
    <source>
        <strain evidence="3">ATCC BAA-594 / HTCC2503 / KCTC 12087</strain>
    </source>
</reference>
<dbReference type="Proteomes" id="UP000001302">
    <property type="component" value="Chromosome"/>
</dbReference>
<dbReference type="AlphaFoldDB" id="E0TE41"/>
<evidence type="ECO:0000256" key="1">
    <source>
        <dbReference type="SAM" id="MobiDB-lite"/>
    </source>
</evidence>
<protein>
    <recommendedName>
        <fullName evidence="4">DUF4169 family protein</fullName>
    </recommendedName>
</protein>
<feature type="compositionally biased region" description="Basic and acidic residues" evidence="1">
    <location>
        <begin position="34"/>
        <end position="62"/>
    </location>
</feature>
<proteinExistence type="predicted"/>
<dbReference type="STRING" id="314260.PB2503_03937"/>